<name>A0A814GA49_9BILA</name>
<evidence type="ECO:0000313" key="7">
    <source>
        <dbReference type="Proteomes" id="UP000663870"/>
    </source>
</evidence>
<dbReference type="AlphaFoldDB" id="A0A814GA49"/>
<dbReference type="EMBL" id="CAJOBD010004746">
    <property type="protein sequence ID" value="CAF4007057.1"/>
    <property type="molecule type" value="Genomic_DNA"/>
</dbReference>
<evidence type="ECO:0000313" key="5">
    <source>
        <dbReference type="EMBL" id="CAF4007057.1"/>
    </source>
</evidence>
<dbReference type="EMBL" id="CAJNOT010000483">
    <property type="protein sequence ID" value="CAF0997203.1"/>
    <property type="molecule type" value="Genomic_DNA"/>
</dbReference>
<dbReference type="EMBL" id="CAJNOH010000302">
    <property type="protein sequence ID" value="CAF0991531.1"/>
    <property type="molecule type" value="Genomic_DNA"/>
</dbReference>
<dbReference type="EMBL" id="CAJNOL010000792">
    <property type="protein sequence ID" value="CAF1200838.1"/>
    <property type="molecule type" value="Genomic_DNA"/>
</dbReference>
<accession>A0A814GA49</accession>
<gene>
    <name evidence="5" type="ORF">JBS370_LOCUS26616</name>
    <name evidence="3" type="ORF">JXQ802_LOCUS24408</name>
    <name evidence="4" type="ORF">JXQ802_LOCUS25041</name>
    <name evidence="1" type="ORF">PYM288_LOCUS14141</name>
    <name evidence="2" type="ORF">ZHD862_LOCUS12333</name>
</gene>
<dbReference type="Proteomes" id="UP000663870">
    <property type="component" value="Unassembled WGS sequence"/>
</dbReference>
<proteinExistence type="predicted"/>
<comment type="caution">
    <text evidence="1">The sequence shown here is derived from an EMBL/GenBank/DDBJ whole genome shotgun (WGS) entry which is preliminary data.</text>
</comment>
<evidence type="ECO:0000313" key="3">
    <source>
        <dbReference type="EMBL" id="CAF1200838.1"/>
    </source>
</evidence>
<sequence>MVLGNGLRIIWLDTHIGVMGQYKALKQQFKSAVQPVAAMPPNQINELICYFEENVAPIEFVSTIDDALALIQYEKDKRIILISSGVLGEQIIPMIVSEYPRVYFFYIFCGYVRRLVEWALERGYDHCMKILDHESDLLVHLTRDMSNEIITLGQSYMSLHDGTSARKCFVTAETLEMQANAVDALHNRAPFLKRLQILQGPNGLIQQARDLGESQN</sequence>
<evidence type="ECO:0000313" key="4">
    <source>
        <dbReference type="EMBL" id="CAF1213053.1"/>
    </source>
</evidence>
<dbReference type="Proteomes" id="UP000663854">
    <property type="component" value="Unassembled WGS sequence"/>
</dbReference>
<dbReference type="Proteomes" id="UP000663864">
    <property type="component" value="Unassembled WGS sequence"/>
</dbReference>
<dbReference type="EMBL" id="CAJNOL010000831">
    <property type="protein sequence ID" value="CAF1213053.1"/>
    <property type="molecule type" value="Genomic_DNA"/>
</dbReference>
<dbReference type="Proteomes" id="UP000663836">
    <property type="component" value="Unassembled WGS sequence"/>
</dbReference>
<reference evidence="1" key="1">
    <citation type="submission" date="2021-02" db="EMBL/GenBank/DDBJ databases">
        <authorList>
            <person name="Nowell W R."/>
        </authorList>
    </citation>
    <scope>NUCLEOTIDE SEQUENCE</scope>
</reference>
<organism evidence="1 6">
    <name type="scientific">Rotaria sordida</name>
    <dbReference type="NCBI Taxonomy" id="392033"/>
    <lineage>
        <taxon>Eukaryota</taxon>
        <taxon>Metazoa</taxon>
        <taxon>Spiralia</taxon>
        <taxon>Gnathifera</taxon>
        <taxon>Rotifera</taxon>
        <taxon>Eurotatoria</taxon>
        <taxon>Bdelloidea</taxon>
        <taxon>Philodinida</taxon>
        <taxon>Philodinidae</taxon>
        <taxon>Rotaria</taxon>
    </lineage>
</organism>
<protein>
    <submittedName>
        <fullName evidence="1">Uncharacterized protein</fullName>
    </submittedName>
</protein>
<evidence type="ECO:0000313" key="2">
    <source>
        <dbReference type="EMBL" id="CAF0997203.1"/>
    </source>
</evidence>
<evidence type="ECO:0000313" key="6">
    <source>
        <dbReference type="Proteomes" id="UP000663854"/>
    </source>
</evidence>
<evidence type="ECO:0000313" key="1">
    <source>
        <dbReference type="EMBL" id="CAF0991531.1"/>
    </source>
</evidence>
<keyword evidence="7" id="KW-1185">Reference proteome</keyword>